<evidence type="ECO:0000256" key="3">
    <source>
        <dbReference type="ARBA" id="ARBA00022771"/>
    </source>
</evidence>
<feature type="non-terminal residue" evidence="8">
    <location>
        <position position="1"/>
    </location>
</feature>
<dbReference type="InterPro" id="IPR044513">
    <property type="entry name" value="BT1/2/3/4/5"/>
</dbReference>
<dbReference type="GO" id="GO:0008270">
    <property type="term" value="F:zinc ion binding"/>
    <property type="evidence" value="ECO:0007669"/>
    <property type="project" value="UniProtKB-KW"/>
</dbReference>
<evidence type="ECO:0000313" key="9">
    <source>
        <dbReference type="Proteomes" id="UP000712281"/>
    </source>
</evidence>
<dbReference type="Pfam" id="PF02135">
    <property type="entry name" value="zf-TAZ"/>
    <property type="match status" value="1"/>
</dbReference>
<dbReference type="InterPro" id="IPR011333">
    <property type="entry name" value="SKP1/BTB/POZ_sf"/>
</dbReference>
<name>A0A8S9G7B4_BRACR</name>
<gene>
    <name evidence="8" type="ORF">F2Q68_00029008</name>
</gene>
<evidence type="ECO:0000256" key="5">
    <source>
        <dbReference type="ARBA" id="ARBA00022833"/>
    </source>
</evidence>
<dbReference type="EMBL" id="QGKW02002005">
    <property type="protein sequence ID" value="KAF2540507.1"/>
    <property type="molecule type" value="Genomic_DNA"/>
</dbReference>
<keyword evidence="3" id="KW-0863">Zinc-finger</keyword>
<dbReference type="SMART" id="SM00551">
    <property type="entry name" value="ZnF_TAZ"/>
    <property type="match status" value="1"/>
</dbReference>
<keyword evidence="4" id="KW-0833">Ubl conjugation pathway</keyword>
<comment type="caution">
    <text evidence="8">The sequence shown here is derived from an EMBL/GenBank/DDBJ whole genome shotgun (WGS) entry which is preliminary data.</text>
</comment>
<keyword evidence="6" id="KW-0812">Transmembrane</keyword>
<dbReference type="PANTHER" id="PTHR46287:SF16">
    <property type="entry name" value="BTB DOMAIN-CONTAINING PROTEIN"/>
    <property type="match status" value="1"/>
</dbReference>
<dbReference type="AlphaFoldDB" id="A0A8S9G7B4"/>
<dbReference type="FunFam" id="1.20.1020.10:FF:000004">
    <property type="entry name" value="BTB/POZ and TAZ domain-containing protein 2"/>
    <property type="match status" value="1"/>
</dbReference>
<comment type="pathway">
    <text evidence="1">Protein modification; protein ubiquitination.</text>
</comment>
<evidence type="ECO:0000256" key="2">
    <source>
        <dbReference type="ARBA" id="ARBA00022723"/>
    </source>
</evidence>
<keyword evidence="5" id="KW-0862">Zinc</keyword>
<feature type="domain" description="TAZ-type" evidence="7">
    <location>
        <begin position="279"/>
        <end position="360"/>
    </location>
</feature>
<dbReference type="Gene3D" id="3.30.710.10">
    <property type="entry name" value="Potassium Channel Kv1.1, Chain A"/>
    <property type="match status" value="1"/>
</dbReference>
<evidence type="ECO:0000256" key="1">
    <source>
        <dbReference type="ARBA" id="ARBA00004906"/>
    </source>
</evidence>
<dbReference type="PANTHER" id="PTHR46287">
    <property type="entry name" value="BTB/POZ AND TAZ DOMAIN-CONTAINING PROTEIN 3-RELATED"/>
    <property type="match status" value="1"/>
</dbReference>
<dbReference type="InterPro" id="IPR035898">
    <property type="entry name" value="TAZ_dom_sf"/>
</dbReference>
<proteinExistence type="predicted"/>
<evidence type="ECO:0000259" key="7">
    <source>
        <dbReference type="SMART" id="SM00551"/>
    </source>
</evidence>
<dbReference type="Gene3D" id="1.20.1020.10">
    <property type="entry name" value="TAZ domain"/>
    <property type="match status" value="1"/>
</dbReference>
<dbReference type="InterPro" id="IPR000197">
    <property type="entry name" value="Znf_TAZ"/>
</dbReference>
<dbReference type="Proteomes" id="UP000712281">
    <property type="component" value="Unassembled WGS sequence"/>
</dbReference>
<organism evidence="8 9">
    <name type="scientific">Brassica cretica</name>
    <name type="common">Mustard</name>
    <dbReference type="NCBI Taxonomy" id="69181"/>
    <lineage>
        <taxon>Eukaryota</taxon>
        <taxon>Viridiplantae</taxon>
        <taxon>Streptophyta</taxon>
        <taxon>Embryophyta</taxon>
        <taxon>Tracheophyta</taxon>
        <taxon>Spermatophyta</taxon>
        <taxon>Magnoliopsida</taxon>
        <taxon>eudicotyledons</taxon>
        <taxon>Gunneridae</taxon>
        <taxon>Pentapetalae</taxon>
        <taxon>rosids</taxon>
        <taxon>malvids</taxon>
        <taxon>Brassicales</taxon>
        <taxon>Brassicaceae</taxon>
        <taxon>Brassiceae</taxon>
        <taxon>Brassica</taxon>
    </lineage>
</organism>
<protein>
    <recommendedName>
        <fullName evidence="7">TAZ-type domain-containing protein</fullName>
    </recommendedName>
</protein>
<dbReference type="SUPFAM" id="SSF57933">
    <property type="entry name" value="TAZ domain"/>
    <property type="match status" value="1"/>
</dbReference>
<evidence type="ECO:0000313" key="8">
    <source>
        <dbReference type="EMBL" id="KAF2540507.1"/>
    </source>
</evidence>
<keyword evidence="2" id="KW-0479">Metal-binding</keyword>
<sequence>VSEWEQACINIIKAPHFLCLLTSLHSLPPLFSFSLFFFVYTFFTTTSILDFLISFTHYKKTARILREKIVGISSEYRYSDGIPTKQVVGNNSSEFLLSSEIPRNFPTEFRGNKLPRKFRGPLVCRKCPRNIPRANIVGIFPRTFINRCVLDIYTSIDRNIPTDIFLGIFRGNSSSVYSEEHVPRYEKQDMEDFAMHLLVLSHVYVVPHLKRVCESQFENTLLNKENVIDVFQLALLCDAPRLGLLCHRMKLKSYEEVPTSQGWIAMKQSHPSLHKELVRSVSYELNRWMQRDWSNKGRKPHVSCGFQTCNGLEMLLKHLAVCKLRSIPGGCSRCKRMWQLLELHSRICVDSEQCKVPLCSSFKERMKQSRKDEKRWKLLVKNEHQENWRFSFLFAGY</sequence>
<feature type="transmembrane region" description="Helical" evidence="6">
    <location>
        <begin position="30"/>
        <end position="53"/>
    </location>
</feature>
<evidence type="ECO:0000256" key="6">
    <source>
        <dbReference type="SAM" id="Phobius"/>
    </source>
</evidence>
<keyword evidence="6" id="KW-0472">Membrane</keyword>
<reference evidence="8" key="1">
    <citation type="submission" date="2019-12" db="EMBL/GenBank/DDBJ databases">
        <title>Genome sequencing and annotation of Brassica cretica.</title>
        <authorList>
            <person name="Studholme D.J."/>
            <person name="Sarris P.F."/>
        </authorList>
    </citation>
    <scope>NUCLEOTIDE SEQUENCE</scope>
    <source>
        <strain evidence="8">PFS-001/15</strain>
        <tissue evidence="8">Leaf</tissue>
    </source>
</reference>
<accession>A0A8S9G7B4</accession>
<keyword evidence="6" id="KW-1133">Transmembrane helix</keyword>
<dbReference type="GO" id="GO:0006950">
    <property type="term" value="P:response to stress"/>
    <property type="evidence" value="ECO:0007669"/>
    <property type="project" value="UniProtKB-ARBA"/>
</dbReference>
<evidence type="ECO:0000256" key="4">
    <source>
        <dbReference type="ARBA" id="ARBA00022786"/>
    </source>
</evidence>